<reference evidence="1 2" key="1">
    <citation type="submission" date="2015-09" db="EMBL/GenBank/DDBJ databases">
        <title>Genome sequencing project for genomic taxonomy and phylogenomics of Bacillus-like bacteria.</title>
        <authorList>
            <person name="Liu B."/>
            <person name="Wang J."/>
            <person name="Zhu Y."/>
            <person name="Liu G."/>
            <person name="Chen Q."/>
            <person name="Chen Z."/>
            <person name="Lan J."/>
            <person name="Che J."/>
            <person name="Ge C."/>
            <person name="Shi H."/>
            <person name="Pan Z."/>
            <person name="Liu X."/>
        </authorList>
    </citation>
    <scope>NUCLEOTIDE SEQUENCE [LARGE SCALE GENOMIC DNA]</scope>
    <source>
        <strain evidence="1 2">DSM 8552</strain>
    </source>
</reference>
<sequence length="119" mass="13868">MAGIMDSPFMTNIWMACFVYRMIVVDLYRKRPSLKSGLNGTIATYKKEGAKKLLLFLYRKKIRFCFRRLKRLHRHPYSIPCIHNEKNVAAKSTLLRSFACLMACQLVTIEESTLMEKGD</sequence>
<keyword evidence="2" id="KW-1185">Reference proteome</keyword>
<protein>
    <recommendedName>
        <fullName evidence="3">Transposase DDE domain-containing protein</fullName>
    </recommendedName>
</protein>
<evidence type="ECO:0000313" key="2">
    <source>
        <dbReference type="Proteomes" id="UP000051063"/>
    </source>
</evidence>
<comment type="caution">
    <text evidence="1">The sequence shown here is derived from an EMBL/GenBank/DDBJ whole genome shotgun (WGS) entry which is preliminary data.</text>
</comment>
<organism evidence="1 2">
    <name type="scientific">Brevibacillus choshinensis</name>
    <dbReference type="NCBI Taxonomy" id="54911"/>
    <lineage>
        <taxon>Bacteria</taxon>
        <taxon>Bacillati</taxon>
        <taxon>Bacillota</taxon>
        <taxon>Bacilli</taxon>
        <taxon>Bacillales</taxon>
        <taxon>Paenibacillaceae</taxon>
        <taxon>Brevibacillus</taxon>
    </lineage>
</organism>
<name>A0ABR5N1Z6_BRECH</name>
<dbReference type="Proteomes" id="UP000051063">
    <property type="component" value="Unassembled WGS sequence"/>
</dbReference>
<proteinExistence type="predicted"/>
<evidence type="ECO:0008006" key="3">
    <source>
        <dbReference type="Google" id="ProtNLM"/>
    </source>
</evidence>
<accession>A0ABR5N1Z6</accession>
<dbReference type="EMBL" id="LJJB01000013">
    <property type="protein sequence ID" value="KQL44453.1"/>
    <property type="molecule type" value="Genomic_DNA"/>
</dbReference>
<gene>
    <name evidence="1" type="ORF">AN963_23930</name>
</gene>
<evidence type="ECO:0000313" key="1">
    <source>
        <dbReference type="EMBL" id="KQL44453.1"/>
    </source>
</evidence>